<dbReference type="InterPro" id="IPR008602">
    <property type="entry name" value="Duffy-antigen-binding"/>
</dbReference>
<reference evidence="3" key="1">
    <citation type="journal article" date="2009" name="Malar. J.">
        <title>Sequence variation of PfEMP1-DBLalpha in association with rosette formation in Plasmodium falciparum isolates causing severe and uncomplicated malaria.</title>
        <authorList>
            <person name="Horata N."/>
            <person name="Kalambaheti T."/>
            <person name="Craig A."/>
            <person name="Khusmith S."/>
        </authorList>
    </citation>
    <scope>NUCLEOTIDE SEQUENCE</scope>
</reference>
<evidence type="ECO:0000259" key="2">
    <source>
        <dbReference type="Pfam" id="PF05424"/>
    </source>
</evidence>
<evidence type="ECO:0000313" key="3">
    <source>
        <dbReference type="EMBL" id="ACZ81940.1"/>
    </source>
</evidence>
<organism evidence="3">
    <name type="scientific">Plasmodium falciparum</name>
    <name type="common">malaria parasite P. falciparum</name>
    <dbReference type="NCBI Taxonomy" id="5833"/>
    <lineage>
        <taxon>Eukaryota</taxon>
        <taxon>Sar</taxon>
        <taxon>Alveolata</taxon>
        <taxon>Apicomplexa</taxon>
        <taxon>Aconoidasida</taxon>
        <taxon>Haemosporida</taxon>
        <taxon>Plasmodiidae</taxon>
        <taxon>Plasmodium</taxon>
        <taxon>Plasmodium (Laverania)</taxon>
    </lineage>
</organism>
<dbReference type="Gene3D" id="1.20.1310.20">
    <property type="entry name" value="Duffy-antigen binding domain"/>
    <property type="match status" value="1"/>
</dbReference>
<evidence type="ECO:0000256" key="1">
    <source>
        <dbReference type="SAM" id="MobiDB-lite"/>
    </source>
</evidence>
<feature type="non-terminal residue" evidence="3">
    <location>
        <position position="129"/>
    </location>
</feature>
<protein>
    <submittedName>
        <fullName evidence="3">Erythrocyte membrane protein</fullName>
    </submittedName>
</protein>
<dbReference type="GO" id="GO:0046789">
    <property type="term" value="F:host cell surface receptor binding"/>
    <property type="evidence" value="ECO:0007669"/>
    <property type="project" value="InterPro"/>
</dbReference>
<accession>D3GIC0</accession>
<gene>
    <name evidence="3" type="primary">var</name>
</gene>
<dbReference type="SUPFAM" id="SSF140924">
    <property type="entry name" value="Duffy binding domain-like"/>
    <property type="match status" value="1"/>
</dbReference>
<dbReference type="InterPro" id="IPR042202">
    <property type="entry name" value="Duffy-ag-bd_sf"/>
</dbReference>
<feature type="domain" description="Duffy-antigen binding" evidence="2">
    <location>
        <begin position="1"/>
        <end position="129"/>
    </location>
</feature>
<feature type="region of interest" description="Disordered" evidence="1">
    <location>
        <begin position="106"/>
        <end position="129"/>
    </location>
</feature>
<proteinExistence type="evidence at transcript level"/>
<dbReference type="Pfam" id="PF05424">
    <property type="entry name" value="Duffy_binding"/>
    <property type="match status" value="1"/>
</dbReference>
<sequence length="129" mass="15368">DIGDIYEEKIFIWVMKKKKLKLENNLKKVFSKIYYILRIPKAKEILQLLILTKTITITKDWWALNRQLVWKAIPCGTHEGEFIFSSNVPLWTKWKPKLENPMPVSQVKRQESPMTKSPHISNYVPPYLR</sequence>
<dbReference type="EMBL" id="FJ876746">
    <property type="protein sequence ID" value="ACZ81940.1"/>
    <property type="molecule type" value="mRNA"/>
</dbReference>
<name>D3GIC0_PLAFA</name>
<feature type="non-terminal residue" evidence="3">
    <location>
        <position position="1"/>
    </location>
</feature>
<dbReference type="AlphaFoldDB" id="D3GIC0"/>
<dbReference type="GO" id="GO:0016020">
    <property type="term" value="C:membrane"/>
    <property type="evidence" value="ECO:0007669"/>
    <property type="project" value="InterPro"/>
</dbReference>